<comment type="caution">
    <text evidence="2">The sequence shown here is derived from an EMBL/GenBank/DDBJ whole genome shotgun (WGS) entry which is preliminary data.</text>
</comment>
<organism evidence="2 3">
    <name type="scientific">Brassica cretica</name>
    <name type="common">Mustard</name>
    <dbReference type="NCBI Taxonomy" id="69181"/>
    <lineage>
        <taxon>Eukaryota</taxon>
        <taxon>Viridiplantae</taxon>
        <taxon>Streptophyta</taxon>
        <taxon>Embryophyta</taxon>
        <taxon>Tracheophyta</taxon>
        <taxon>Spermatophyta</taxon>
        <taxon>Magnoliopsida</taxon>
        <taxon>eudicotyledons</taxon>
        <taxon>Gunneridae</taxon>
        <taxon>Pentapetalae</taxon>
        <taxon>rosids</taxon>
        <taxon>malvids</taxon>
        <taxon>Brassicales</taxon>
        <taxon>Brassicaceae</taxon>
        <taxon>Brassiceae</taxon>
        <taxon>Brassica</taxon>
    </lineage>
</organism>
<proteinExistence type="predicted"/>
<dbReference type="Pfam" id="PF03108">
    <property type="entry name" value="DBD_Tnp_Mut"/>
    <property type="match status" value="1"/>
</dbReference>
<dbReference type="InterPro" id="IPR004332">
    <property type="entry name" value="Transposase_MuDR"/>
</dbReference>
<feature type="domain" description="Transposase MuDR plant" evidence="1">
    <location>
        <begin position="189"/>
        <end position="249"/>
    </location>
</feature>
<evidence type="ECO:0000259" key="1">
    <source>
        <dbReference type="Pfam" id="PF03108"/>
    </source>
</evidence>
<evidence type="ECO:0000313" key="2">
    <source>
        <dbReference type="EMBL" id="KAF3485890.1"/>
    </source>
</evidence>
<dbReference type="AlphaFoldDB" id="A0A8S9MZB5"/>
<name>A0A8S9MZB5_BRACR</name>
<accession>A0A8S9MZB5</accession>
<protein>
    <recommendedName>
        <fullName evidence="1">Transposase MuDR plant domain-containing protein</fullName>
    </recommendedName>
</protein>
<reference evidence="2" key="1">
    <citation type="submission" date="2019-12" db="EMBL/GenBank/DDBJ databases">
        <title>Genome sequencing and annotation of Brassica cretica.</title>
        <authorList>
            <person name="Studholme D.J."/>
            <person name="Sarris P."/>
        </authorList>
    </citation>
    <scope>NUCLEOTIDE SEQUENCE</scope>
    <source>
        <strain evidence="2">PFS-109/04</strain>
        <tissue evidence="2">Leaf</tissue>
    </source>
</reference>
<gene>
    <name evidence="2" type="ORF">F2Q69_00055851</name>
</gene>
<dbReference type="EMBL" id="QGKX02002183">
    <property type="protein sequence ID" value="KAF3485890.1"/>
    <property type="molecule type" value="Genomic_DNA"/>
</dbReference>
<sequence>MDYVNLTLCVAYGNVEVGRYHTMQREEFGLTEDGTDVVPPKPIPWRVSEEKLMTICSSEQMVEIRRNAVRLTRDEIFQPLMVVDENSPQTDSSDEMDIFTPNAEGMIRLEEIPTEPPAGANLTLVIATTNDVNGGRVGSYVKGKGVMIGPDIRGGQLFGLQMGSGSGFANTEGADVKKRKWAAIISSMWGQVFVDRDAKKIHMSLHALANKYIYFVRKSEPEKVVLECSGVNCQWRVYATKITGCPRLEIKTLDSNHRCTVSERGQFRRHATSSIVGGMMRGKYVGMIRLEEIPTEPPAGANLTLAIATTDDVDGGCVGSYGKGKGVMTGPDITGGQLFGLQMGSGSGFANTEGADVALEEDEAYAGEQKDEEEIGSNNQLYVEQVFVDRDAFKVHMSLHALANKYIYFVRKFEPGKVVYATKITGCPQFEIKTLDSNHRCTVSEQGQFMRHATSSIVRGMMRSKYVGTGSGPRPGALREMMRTDHSVPISYWTGWKSREIAIENGRGNVEAAYNTLPSYLQQLAMSGALKRCRTCSRCGGTDHNKVTCKMPI</sequence>
<dbReference type="Proteomes" id="UP000712600">
    <property type="component" value="Unassembled WGS sequence"/>
</dbReference>
<evidence type="ECO:0000313" key="3">
    <source>
        <dbReference type="Proteomes" id="UP000712600"/>
    </source>
</evidence>